<feature type="non-terminal residue" evidence="2">
    <location>
        <position position="59"/>
    </location>
</feature>
<accession>A0A8S2UMI0</accession>
<dbReference type="EMBL" id="CAJOBH010040159">
    <property type="protein sequence ID" value="CAF4324389.1"/>
    <property type="molecule type" value="Genomic_DNA"/>
</dbReference>
<dbReference type="Proteomes" id="UP000681967">
    <property type="component" value="Unassembled WGS sequence"/>
</dbReference>
<dbReference type="InterPro" id="IPR016187">
    <property type="entry name" value="CTDL_fold"/>
</dbReference>
<dbReference type="SUPFAM" id="SSF56436">
    <property type="entry name" value="C-type lectin-like"/>
    <property type="match status" value="1"/>
</dbReference>
<reference evidence="2" key="1">
    <citation type="submission" date="2021-02" db="EMBL/GenBank/DDBJ databases">
        <authorList>
            <person name="Nowell W R."/>
        </authorList>
    </citation>
    <scope>NUCLEOTIDE SEQUENCE</scope>
</reference>
<dbReference type="InterPro" id="IPR042095">
    <property type="entry name" value="SUMF_sf"/>
</dbReference>
<dbReference type="EMBL" id="CAJOBI010064722">
    <property type="protein sequence ID" value="CAF4430683.1"/>
    <property type="molecule type" value="Genomic_DNA"/>
</dbReference>
<gene>
    <name evidence="1" type="ORF">BYL167_LOCUS28357</name>
    <name evidence="2" type="ORF">BYL167_LOCUS28416</name>
    <name evidence="3" type="ORF">SMN809_LOCUS31801</name>
</gene>
<evidence type="ECO:0000313" key="2">
    <source>
        <dbReference type="EMBL" id="CAF4324389.1"/>
    </source>
</evidence>
<evidence type="ECO:0000313" key="4">
    <source>
        <dbReference type="Proteomes" id="UP000681967"/>
    </source>
</evidence>
<organism evidence="2 4">
    <name type="scientific">Rotaria magnacalcarata</name>
    <dbReference type="NCBI Taxonomy" id="392030"/>
    <lineage>
        <taxon>Eukaryota</taxon>
        <taxon>Metazoa</taxon>
        <taxon>Spiralia</taxon>
        <taxon>Gnathifera</taxon>
        <taxon>Rotifera</taxon>
        <taxon>Eurotatoria</taxon>
        <taxon>Bdelloidea</taxon>
        <taxon>Philodinida</taxon>
        <taxon>Philodinidae</taxon>
        <taxon>Rotaria</taxon>
    </lineage>
</organism>
<protein>
    <recommendedName>
        <fullName evidence="5">Sulfatase-modifying factor enzyme domain-containing protein</fullName>
    </recommendedName>
</protein>
<dbReference type="Gene3D" id="3.90.1580.10">
    <property type="entry name" value="paralog of FGE (formylglycine-generating enzyme)"/>
    <property type="match status" value="1"/>
</dbReference>
<proteinExistence type="predicted"/>
<evidence type="ECO:0008006" key="5">
    <source>
        <dbReference type="Google" id="ProtNLM"/>
    </source>
</evidence>
<evidence type="ECO:0000313" key="1">
    <source>
        <dbReference type="EMBL" id="CAF4323131.1"/>
    </source>
</evidence>
<name>A0A8S2UMI0_9BILA</name>
<dbReference type="AlphaFoldDB" id="A0A8S2UMI0"/>
<evidence type="ECO:0000313" key="3">
    <source>
        <dbReference type="EMBL" id="CAF4430683.1"/>
    </source>
</evidence>
<comment type="caution">
    <text evidence="2">The sequence shown here is derived from an EMBL/GenBank/DDBJ whole genome shotgun (WGS) entry which is preliminary data.</text>
</comment>
<dbReference type="Proteomes" id="UP000676336">
    <property type="component" value="Unassembled WGS sequence"/>
</dbReference>
<dbReference type="EMBL" id="CAJOBH010039919">
    <property type="protein sequence ID" value="CAF4323131.1"/>
    <property type="molecule type" value="Genomic_DNA"/>
</dbReference>
<sequence>MQWDAPVCVNFHEAKAYCAWRTEREKSVMPYRLLTEAEHHMLRDGKEYLSNNGLRNGSE</sequence>